<dbReference type="AlphaFoldDB" id="A0A1T4SF19"/>
<organism evidence="1 2">
    <name type="scientific">Consotaella salsifontis</name>
    <dbReference type="NCBI Taxonomy" id="1365950"/>
    <lineage>
        <taxon>Bacteria</taxon>
        <taxon>Pseudomonadati</taxon>
        <taxon>Pseudomonadota</taxon>
        <taxon>Alphaproteobacteria</taxon>
        <taxon>Hyphomicrobiales</taxon>
        <taxon>Aurantimonadaceae</taxon>
        <taxon>Consotaella</taxon>
    </lineage>
</organism>
<dbReference type="Proteomes" id="UP000190135">
    <property type="component" value="Unassembled WGS sequence"/>
</dbReference>
<accession>A0A1T4SF19</accession>
<evidence type="ECO:0000313" key="1">
    <source>
        <dbReference type="EMBL" id="SKA26769.1"/>
    </source>
</evidence>
<sequence length="38" mass="4417">MPRYFMRMMWGPDSVKLIQNARKLHAEAKKRASAKVLG</sequence>
<gene>
    <name evidence="1" type="ORF">SAMN05428963_110120</name>
</gene>
<keyword evidence="2" id="KW-1185">Reference proteome</keyword>
<reference evidence="1 2" key="1">
    <citation type="submission" date="2017-02" db="EMBL/GenBank/DDBJ databases">
        <authorList>
            <person name="Peterson S.W."/>
        </authorList>
    </citation>
    <scope>NUCLEOTIDE SEQUENCE [LARGE SCALE GENOMIC DNA]</scope>
    <source>
        <strain evidence="1 2">USBA 369</strain>
    </source>
</reference>
<evidence type="ECO:0000313" key="2">
    <source>
        <dbReference type="Proteomes" id="UP000190135"/>
    </source>
</evidence>
<name>A0A1T4SF19_9HYPH</name>
<dbReference type="EMBL" id="FUXL01000010">
    <property type="protein sequence ID" value="SKA26769.1"/>
    <property type="molecule type" value="Genomic_DNA"/>
</dbReference>
<proteinExistence type="predicted"/>
<protein>
    <submittedName>
        <fullName evidence="1">Uncharacterized protein</fullName>
    </submittedName>
</protein>